<evidence type="ECO:0000256" key="1">
    <source>
        <dbReference type="ARBA" id="ARBA00022679"/>
    </source>
</evidence>
<dbReference type="GO" id="GO:0016747">
    <property type="term" value="F:acyltransferase activity, transferring groups other than amino-acyl groups"/>
    <property type="evidence" value="ECO:0007669"/>
    <property type="project" value="InterPro"/>
</dbReference>
<sequence length="165" mass="18652">MIRMLNKQDAEAYQTIRLEALRVNPEAFGSTYEREAAFTVEEIGRRIAPEAGKFTLGAFEEDRLIGIVTFVRDNGPKTKHKANLYGMYVSAECRGKGIGGKLLDTLIKEARQLDGVEQITLTVVQDNERAKALYVTSGFVVFGIEKNALKVEEIYYDEAWMVYFL</sequence>
<keyword evidence="2" id="KW-0012">Acyltransferase</keyword>
<protein>
    <recommendedName>
        <fullName evidence="3">N-acetyltransferase domain-containing protein</fullName>
    </recommendedName>
</protein>
<name>A0A0A3ITG2_9BACI</name>
<gene>
    <name evidence="4" type="ORF">CD32_07145</name>
</gene>
<dbReference type="OrthoDB" id="9799092at2"/>
<evidence type="ECO:0000256" key="2">
    <source>
        <dbReference type="ARBA" id="ARBA00023315"/>
    </source>
</evidence>
<evidence type="ECO:0000313" key="5">
    <source>
        <dbReference type="Proteomes" id="UP000030437"/>
    </source>
</evidence>
<keyword evidence="5" id="KW-1185">Reference proteome</keyword>
<dbReference type="Pfam" id="PF13420">
    <property type="entry name" value="Acetyltransf_4"/>
    <property type="match status" value="1"/>
</dbReference>
<dbReference type="PROSITE" id="PS51186">
    <property type="entry name" value="GNAT"/>
    <property type="match status" value="1"/>
</dbReference>
<organism evidence="4 5">
    <name type="scientific">Lysinibacillus odysseyi 34hs-1 = NBRC 100172</name>
    <dbReference type="NCBI Taxonomy" id="1220589"/>
    <lineage>
        <taxon>Bacteria</taxon>
        <taxon>Bacillati</taxon>
        <taxon>Bacillota</taxon>
        <taxon>Bacilli</taxon>
        <taxon>Bacillales</taxon>
        <taxon>Bacillaceae</taxon>
        <taxon>Lysinibacillus</taxon>
    </lineage>
</organism>
<accession>A0A0A3ITG2</accession>
<dbReference type="AlphaFoldDB" id="A0A0A3ITG2"/>
<dbReference type="RefSeq" id="WP_036152833.1">
    <property type="nucleotide sequence ID" value="NZ_AVCX01000009.1"/>
</dbReference>
<dbReference type="InterPro" id="IPR016181">
    <property type="entry name" value="Acyl_CoA_acyltransferase"/>
</dbReference>
<dbReference type="CDD" id="cd04301">
    <property type="entry name" value="NAT_SF"/>
    <property type="match status" value="1"/>
</dbReference>
<feature type="domain" description="N-acetyltransferase" evidence="3">
    <location>
        <begin position="1"/>
        <end position="165"/>
    </location>
</feature>
<evidence type="ECO:0000259" key="3">
    <source>
        <dbReference type="PROSITE" id="PS51186"/>
    </source>
</evidence>
<evidence type="ECO:0000313" key="4">
    <source>
        <dbReference type="EMBL" id="KGR86163.1"/>
    </source>
</evidence>
<dbReference type="InterPro" id="IPR050680">
    <property type="entry name" value="YpeA/RimI_acetyltransf"/>
</dbReference>
<dbReference type="EMBL" id="JPVP01000052">
    <property type="protein sequence ID" value="KGR86163.1"/>
    <property type="molecule type" value="Genomic_DNA"/>
</dbReference>
<dbReference type="PANTHER" id="PTHR43420">
    <property type="entry name" value="ACETYLTRANSFERASE"/>
    <property type="match status" value="1"/>
</dbReference>
<reference evidence="4 5" key="1">
    <citation type="submission" date="2014-02" db="EMBL/GenBank/DDBJ databases">
        <title>Draft genome sequence of Lysinibacillus odysseyi NBRC 100172.</title>
        <authorList>
            <person name="Zhang F."/>
            <person name="Wang G."/>
            <person name="Zhang L."/>
        </authorList>
    </citation>
    <scope>NUCLEOTIDE SEQUENCE [LARGE SCALE GENOMIC DNA]</scope>
    <source>
        <strain evidence="4 5">NBRC 100172</strain>
    </source>
</reference>
<comment type="caution">
    <text evidence="4">The sequence shown here is derived from an EMBL/GenBank/DDBJ whole genome shotgun (WGS) entry which is preliminary data.</text>
</comment>
<dbReference type="STRING" id="1220589.CD32_07145"/>
<proteinExistence type="predicted"/>
<dbReference type="Gene3D" id="3.40.630.30">
    <property type="match status" value="1"/>
</dbReference>
<dbReference type="InterPro" id="IPR000182">
    <property type="entry name" value="GNAT_dom"/>
</dbReference>
<dbReference type="eggNOG" id="COG0456">
    <property type="taxonomic scope" value="Bacteria"/>
</dbReference>
<dbReference type="SUPFAM" id="SSF55729">
    <property type="entry name" value="Acyl-CoA N-acyltransferases (Nat)"/>
    <property type="match status" value="1"/>
</dbReference>
<keyword evidence="1" id="KW-0808">Transferase</keyword>
<dbReference type="Proteomes" id="UP000030437">
    <property type="component" value="Unassembled WGS sequence"/>
</dbReference>